<evidence type="ECO:0000313" key="4">
    <source>
        <dbReference type="Proteomes" id="UP000002640"/>
    </source>
</evidence>
<evidence type="ECO:0000313" key="3">
    <source>
        <dbReference type="EMBL" id="EGZ26675.1"/>
    </source>
</evidence>
<dbReference type="GeneID" id="20643028"/>
<feature type="transmembrane region" description="Helical" evidence="2">
    <location>
        <begin position="132"/>
        <end position="155"/>
    </location>
</feature>
<proteinExistence type="predicted"/>
<keyword evidence="2" id="KW-1133">Transmembrane helix</keyword>
<feature type="compositionally biased region" description="Basic residues" evidence="1">
    <location>
        <begin position="339"/>
        <end position="349"/>
    </location>
</feature>
<dbReference type="InParanoid" id="G4YLQ5"/>
<feature type="compositionally biased region" description="Basic and acidic residues" evidence="1">
    <location>
        <begin position="350"/>
        <end position="359"/>
    </location>
</feature>
<keyword evidence="2" id="KW-0812">Transmembrane</keyword>
<dbReference type="KEGG" id="psoj:PHYSODRAFT_308386"/>
<gene>
    <name evidence="3" type="ORF">PHYSODRAFT_308386</name>
</gene>
<keyword evidence="4" id="KW-1185">Reference proteome</keyword>
<keyword evidence="2" id="KW-0472">Membrane</keyword>
<sequence>MSRVHRLVRPLYLSAIATASCCAAPVDLALHTLGSILRNSVLYVGVGWFFGFCFATGDLFTGLPPSQQSYAAFSAAVVSWFWGVFSVFMIVIMSAKLLREQFIGCSSNQIAARGPTVSLARNMTLLQCIRKLAVPMIPHLVLAGFCAVGGDFLVYSTMPPNWSKFKPILYIGFFWGFYSMVIADIYARRIFQTETVDEHPHSKPFWTPTPRRILQVYRKNLPVIVFVLIAIVYVHALSQFIHLTGKWGMFACACASIALKLSLQELAKHIMMSVRRPVSRRVMVALISTPTILVDTQVRMLLLRQDNLNVSVAGTILLAIFEIVVRALKSVVVQRKTRRPMTARQRSRRRSCESPAEYKARRDVEERRRKLRVLHAGEIYAEMYAEYIAIGCSYAILFFYRDHAQFEFRVLSDHNKQLTSLGILQLSVEVVVDFLSCVLEASEGVEFKSFNQNDPFLIFFLAMLTFSNIAISAGMYLR</sequence>
<organism evidence="3 4">
    <name type="scientific">Phytophthora sojae (strain P6497)</name>
    <name type="common">Soybean stem and root rot agent</name>
    <name type="synonym">Phytophthora megasperma f. sp. glycines</name>
    <dbReference type="NCBI Taxonomy" id="1094619"/>
    <lineage>
        <taxon>Eukaryota</taxon>
        <taxon>Sar</taxon>
        <taxon>Stramenopiles</taxon>
        <taxon>Oomycota</taxon>
        <taxon>Peronosporomycetes</taxon>
        <taxon>Peronosporales</taxon>
        <taxon>Peronosporaceae</taxon>
        <taxon>Phytophthora</taxon>
    </lineage>
</organism>
<dbReference type="Proteomes" id="UP000002640">
    <property type="component" value="Unassembled WGS sequence"/>
</dbReference>
<feature type="region of interest" description="Disordered" evidence="1">
    <location>
        <begin position="339"/>
        <end position="359"/>
    </location>
</feature>
<name>G4YLQ5_PHYSP</name>
<evidence type="ECO:0000256" key="2">
    <source>
        <dbReference type="SAM" id="Phobius"/>
    </source>
</evidence>
<feature type="transmembrane region" description="Helical" evidence="2">
    <location>
        <begin position="308"/>
        <end position="328"/>
    </location>
</feature>
<accession>G4YLQ5</accession>
<dbReference type="RefSeq" id="XP_009513950.1">
    <property type="nucleotide sequence ID" value="XM_009515655.1"/>
</dbReference>
<feature type="transmembrane region" description="Helical" evidence="2">
    <location>
        <begin position="42"/>
        <end position="63"/>
    </location>
</feature>
<dbReference type="PROSITE" id="PS51257">
    <property type="entry name" value="PROKAR_LIPOPROTEIN"/>
    <property type="match status" value="1"/>
</dbReference>
<feature type="transmembrane region" description="Helical" evidence="2">
    <location>
        <begin position="379"/>
        <end position="400"/>
    </location>
</feature>
<dbReference type="AlphaFoldDB" id="G4YLQ5"/>
<dbReference type="EMBL" id="JH159151">
    <property type="protein sequence ID" value="EGZ26675.1"/>
    <property type="molecule type" value="Genomic_DNA"/>
</dbReference>
<feature type="transmembrane region" description="Helical" evidence="2">
    <location>
        <begin position="456"/>
        <end position="477"/>
    </location>
</feature>
<feature type="transmembrane region" description="Helical" evidence="2">
    <location>
        <begin position="69"/>
        <end position="92"/>
    </location>
</feature>
<evidence type="ECO:0000256" key="1">
    <source>
        <dbReference type="SAM" id="MobiDB-lite"/>
    </source>
</evidence>
<protein>
    <submittedName>
        <fullName evidence="3">Uncharacterized protein</fullName>
    </submittedName>
</protein>
<feature type="transmembrane region" description="Helical" evidence="2">
    <location>
        <begin position="221"/>
        <end position="241"/>
    </location>
</feature>
<reference evidence="3 4" key="1">
    <citation type="journal article" date="2006" name="Science">
        <title>Phytophthora genome sequences uncover evolutionary origins and mechanisms of pathogenesis.</title>
        <authorList>
            <person name="Tyler B.M."/>
            <person name="Tripathy S."/>
            <person name="Zhang X."/>
            <person name="Dehal P."/>
            <person name="Jiang R.H."/>
            <person name="Aerts A."/>
            <person name="Arredondo F.D."/>
            <person name="Baxter L."/>
            <person name="Bensasson D."/>
            <person name="Beynon J.L."/>
            <person name="Chapman J."/>
            <person name="Damasceno C.M."/>
            <person name="Dorrance A.E."/>
            <person name="Dou D."/>
            <person name="Dickerman A.W."/>
            <person name="Dubchak I.L."/>
            <person name="Garbelotto M."/>
            <person name="Gijzen M."/>
            <person name="Gordon S.G."/>
            <person name="Govers F."/>
            <person name="Grunwald N.J."/>
            <person name="Huang W."/>
            <person name="Ivors K.L."/>
            <person name="Jones R.W."/>
            <person name="Kamoun S."/>
            <person name="Krampis K."/>
            <person name="Lamour K.H."/>
            <person name="Lee M.K."/>
            <person name="McDonald W.H."/>
            <person name="Medina M."/>
            <person name="Meijer H.J."/>
            <person name="Nordberg E.K."/>
            <person name="Maclean D.J."/>
            <person name="Ospina-Giraldo M.D."/>
            <person name="Morris P.F."/>
            <person name="Phuntumart V."/>
            <person name="Putnam N.H."/>
            <person name="Rash S."/>
            <person name="Rose J.K."/>
            <person name="Sakihama Y."/>
            <person name="Salamov A.A."/>
            <person name="Savidor A."/>
            <person name="Scheuring C.F."/>
            <person name="Smith B.M."/>
            <person name="Sobral B.W."/>
            <person name="Terry A."/>
            <person name="Torto-Alalibo T.A."/>
            <person name="Win J."/>
            <person name="Xu Z."/>
            <person name="Zhang H."/>
            <person name="Grigoriev I.V."/>
            <person name="Rokhsar D.S."/>
            <person name="Boore J.L."/>
        </authorList>
    </citation>
    <scope>NUCLEOTIDE SEQUENCE [LARGE SCALE GENOMIC DNA]</scope>
    <source>
        <strain evidence="3 4">P6497</strain>
    </source>
</reference>
<feature type="transmembrane region" description="Helical" evidence="2">
    <location>
        <begin position="167"/>
        <end position="187"/>
    </location>
</feature>